<evidence type="ECO:0000256" key="6">
    <source>
        <dbReference type="SAM" id="SignalP"/>
    </source>
</evidence>
<evidence type="ECO:0000313" key="9">
    <source>
        <dbReference type="Proteomes" id="UP000192527"/>
    </source>
</evidence>
<dbReference type="InterPro" id="IPR033138">
    <property type="entry name" value="Cu_oxidase_CS"/>
</dbReference>
<feature type="compositionally biased region" description="Basic and acidic residues" evidence="5">
    <location>
        <begin position="45"/>
        <end position="63"/>
    </location>
</feature>
<evidence type="ECO:0000256" key="3">
    <source>
        <dbReference type="ARBA" id="ARBA00022982"/>
    </source>
</evidence>
<keyword evidence="9" id="KW-1185">Reference proteome</keyword>
<accession>A0A1W5ZZE3</accession>
<dbReference type="InterPro" id="IPR008972">
    <property type="entry name" value="Cupredoxin"/>
</dbReference>
<keyword evidence="3" id="KW-0249">Electron transport</keyword>
<dbReference type="PROSITE" id="PS00079">
    <property type="entry name" value="MULTICOPPER_OXIDASE1"/>
    <property type="match status" value="1"/>
</dbReference>
<dbReference type="STRING" id="402384.HM131_18065"/>
<dbReference type="InterPro" id="IPR000923">
    <property type="entry name" value="BlueCu_1"/>
</dbReference>
<dbReference type="InterPro" id="IPR050845">
    <property type="entry name" value="Cu-binding_ET"/>
</dbReference>
<feature type="signal peptide" evidence="6">
    <location>
        <begin position="1"/>
        <end position="24"/>
    </location>
</feature>
<dbReference type="EMBL" id="CP020772">
    <property type="protein sequence ID" value="ARI78630.1"/>
    <property type="molecule type" value="Genomic_DNA"/>
</dbReference>
<dbReference type="InterPro" id="IPR028871">
    <property type="entry name" value="BlueCu_1_BS"/>
</dbReference>
<dbReference type="PROSITE" id="PS51257">
    <property type="entry name" value="PROKAR_LIPOPROTEIN"/>
    <property type="match status" value="1"/>
</dbReference>
<dbReference type="PANTHER" id="PTHR38439">
    <property type="entry name" value="AURACYANIN-B"/>
    <property type="match status" value="1"/>
</dbReference>
<dbReference type="Proteomes" id="UP000192527">
    <property type="component" value="Chromosome"/>
</dbReference>
<name>A0A1W5ZZE3_9BACI</name>
<proteinExistence type="predicted"/>
<evidence type="ECO:0000313" key="8">
    <source>
        <dbReference type="EMBL" id="ARI78630.1"/>
    </source>
</evidence>
<dbReference type="PROSITE" id="PS00196">
    <property type="entry name" value="COPPER_BLUE"/>
    <property type="match status" value="1"/>
</dbReference>
<evidence type="ECO:0000256" key="2">
    <source>
        <dbReference type="ARBA" id="ARBA00022723"/>
    </source>
</evidence>
<feature type="chain" id="PRO_5039560623" description="Blue (type 1) copper domain-containing protein" evidence="6">
    <location>
        <begin position="25"/>
        <end position="202"/>
    </location>
</feature>
<dbReference type="KEGG" id="hmn:HM131_18065"/>
<dbReference type="RefSeq" id="WP_085031089.1">
    <property type="nucleotide sequence ID" value="NZ_CP020772.1"/>
</dbReference>
<sequence length="202" mass="21972">MRKSLWLTLSILVIIAILGGCSNSDQPSSAEENGEEANTSETDSGEGKKEEEKDSGESEKSGSSKEMVYDENNNVIDVSAFEMGYDPKDITLKKGVEYELIMTNDGEVFHDLTTKELKADITFKGEMADHPESTSMIDQIFGVKKVHADGGGHGKQSFHMNAKPGQTVKLKFIPTKTGTYEFGCTVPGHKEAGMVGTIKVIE</sequence>
<keyword evidence="4" id="KW-0186">Copper</keyword>
<dbReference type="PANTHER" id="PTHR38439:SF3">
    <property type="entry name" value="COPPER-RESISTANT CUPROPROTEIN COPI"/>
    <property type="match status" value="1"/>
</dbReference>
<keyword evidence="1" id="KW-0813">Transport</keyword>
<evidence type="ECO:0000256" key="5">
    <source>
        <dbReference type="SAM" id="MobiDB-lite"/>
    </source>
</evidence>
<evidence type="ECO:0000259" key="7">
    <source>
        <dbReference type="Pfam" id="PF00127"/>
    </source>
</evidence>
<feature type="domain" description="Blue (type 1) copper" evidence="7">
    <location>
        <begin position="77"/>
        <end position="200"/>
    </location>
</feature>
<feature type="compositionally biased region" description="Polar residues" evidence="5">
    <location>
        <begin position="23"/>
        <end position="39"/>
    </location>
</feature>
<dbReference type="GO" id="GO:0009055">
    <property type="term" value="F:electron transfer activity"/>
    <property type="evidence" value="ECO:0007669"/>
    <property type="project" value="InterPro"/>
</dbReference>
<dbReference type="Pfam" id="PF00127">
    <property type="entry name" value="Copper-bind"/>
    <property type="match status" value="1"/>
</dbReference>
<dbReference type="GO" id="GO:0005507">
    <property type="term" value="F:copper ion binding"/>
    <property type="evidence" value="ECO:0007669"/>
    <property type="project" value="InterPro"/>
</dbReference>
<evidence type="ECO:0000256" key="1">
    <source>
        <dbReference type="ARBA" id="ARBA00022448"/>
    </source>
</evidence>
<keyword evidence="2" id="KW-0479">Metal-binding</keyword>
<dbReference type="SUPFAM" id="SSF49503">
    <property type="entry name" value="Cupredoxins"/>
    <property type="match status" value="1"/>
</dbReference>
<evidence type="ECO:0000256" key="4">
    <source>
        <dbReference type="ARBA" id="ARBA00023008"/>
    </source>
</evidence>
<organism evidence="8 9">
    <name type="scientific">Halobacillus mangrovi</name>
    <dbReference type="NCBI Taxonomy" id="402384"/>
    <lineage>
        <taxon>Bacteria</taxon>
        <taxon>Bacillati</taxon>
        <taxon>Bacillota</taxon>
        <taxon>Bacilli</taxon>
        <taxon>Bacillales</taxon>
        <taxon>Bacillaceae</taxon>
        <taxon>Halobacillus</taxon>
    </lineage>
</organism>
<protein>
    <recommendedName>
        <fullName evidence="7">Blue (type 1) copper domain-containing protein</fullName>
    </recommendedName>
</protein>
<dbReference type="AlphaFoldDB" id="A0A1W5ZZE3"/>
<keyword evidence="6" id="KW-0732">Signal</keyword>
<dbReference type="OrthoDB" id="9816061at2"/>
<gene>
    <name evidence="8" type="ORF">HM131_18065</name>
</gene>
<dbReference type="Gene3D" id="2.60.40.420">
    <property type="entry name" value="Cupredoxins - blue copper proteins"/>
    <property type="match status" value="1"/>
</dbReference>
<feature type="region of interest" description="Disordered" evidence="5">
    <location>
        <begin position="23"/>
        <end position="68"/>
    </location>
</feature>
<reference evidence="8 9" key="1">
    <citation type="submission" date="2017-04" db="EMBL/GenBank/DDBJ databases">
        <title>The whole genome sequencing and assembly of Halobacillus mangrovi strain.</title>
        <authorList>
            <person name="Lee S.-J."/>
            <person name="Park M.-K."/>
            <person name="Kim J.-Y."/>
            <person name="Lee Y.-J."/>
            <person name="Yi H."/>
            <person name="Bahn Y.-S."/>
            <person name="Kim J.F."/>
            <person name="Lee D.-W."/>
        </authorList>
    </citation>
    <scope>NUCLEOTIDE SEQUENCE [LARGE SCALE GENOMIC DNA]</scope>
    <source>
        <strain evidence="8 9">KTB 131</strain>
    </source>
</reference>